<keyword evidence="3" id="KW-1185">Reference proteome</keyword>
<protein>
    <submittedName>
        <fullName evidence="2">LPS biosynthesis glycosyltransferase</fullName>
    </submittedName>
</protein>
<dbReference type="AlphaFoldDB" id="A0AAE5BXT0"/>
<dbReference type="Proteomes" id="UP001193501">
    <property type="component" value="Unassembled WGS sequence"/>
</dbReference>
<evidence type="ECO:0000259" key="1">
    <source>
        <dbReference type="Pfam" id="PF01755"/>
    </source>
</evidence>
<evidence type="ECO:0000313" key="3">
    <source>
        <dbReference type="Proteomes" id="UP001193501"/>
    </source>
</evidence>
<organism evidence="2 3">
    <name type="scientific">Stagnihabitans tardus</name>
    <dbReference type="NCBI Taxonomy" id="2699202"/>
    <lineage>
        <taxon>Bacteria</taxon>
        <taxon>Pseudomonadati</taxon>
        <taxon>Pseudomonadota</taxon>
        <taxon>Alphaproteobacteria</taxon>
        <taxon>Rhodobacterales</taxon>
        <taxon>Paracoccaceae</taxon>
        <taxon>Stagnihabitans</taxon>
    </lineage>
</organism>
<name>A0AAE5BXT0_9RHOB</name>
<dbReference type="CDD" id="cd06532">
    <property type="entry name" value="Glyco_transf_25"/>
    <property type="match status" value="1"/>
</dbReference>
<proteinExistence type="predicted"/>
<dbReference type="EMBL" id="JAABNR010000029">
    <property type="protein sequence ID" value="NBZ89673.1"/>
    <property type="molecule type" value="Genomic_DNA"/>
</dbReference>
<evidence type="ECO:0000313" key="2">
    <source>
        <dbReference type="EMBL" id="NBZ89673.1"/>
    </source>
</evidence>
<gene>
    <name evidence="2" type="ORF">GV832_18960</name>
</gene>
<accession>A0AAE5BXT0</accession>
<feature type="domain" description="Glycosyl transferase family 25" evidence="1">
    <location>
        <begin position="14"/>
        <end position="110"/>
    </location>
</feature>
<dbReference type="Pfam" id="PF01755">
    <property type="entry name" value="Glyco_transf_25"/>
    <property type="match status" value="1"/>
</dbReference>
<dbReference type="InterPro" id="IPR002654">
    <property type="entry name" value="Glyco_trans_25"/>
</dbReference>
<comment type="caution">
    <text evidence="2">The sequence shown here is derived from an EMBL/GenBank/DDBJ whole genome shotgun (WGS) entry which is preliminary data.</text>
</comment>
<dbReference type="RefSeq" id="WP_168776472.1">
    <property type="nucleotide sequence ID" value="NZ_JAABNR010000029.1"/>
</dbReference>
<reference evidence="2" key="1">
    <citation type="submission" date="2020-01" db="EMBL/GenBank/DDBJ databases">
        <authorList>
            <person name="Chen W.-M."/>
        </authorList>
    </citation>
    <scope>NUCLEOTIDE SEQUENCE</scope>
    <source>
        <strain evidence="2">CYK-10</strain>
    </source>
</reference>
<sequence length="238" mass="26046">MNPILSPILSQVDQVYVINLPHRSDRRAEIEAQLRKAGSGLDAANVTLFPALRPQEAGPFPSIGARGCFLSHLGVLRAAHAAGHGQILVLEDDADFAPPFLETAAAARLMAGDWDMVWLGHKIIEPLGHPAAECFALAPGHTLQTSHAILCRRAAIAALIPYLEAILQRPPGDPQGGPMHVDGAYNWFRRAHPEIKALATARQWAVQRASRTDIAETGWKDRLPFVTLLRRIRNRLRG</sequence>